<organism evidence="1">
    <name type="scientific">Corethrella appendiculata</name>
    <dbReference type="NCBI Taxonomy" id="1370023"/>
    <lineage>
        <taxon>Eukaryota</taxon>
        <taxon>Metazoa</taxon>
        <taxon>Ecdysozoa</taxon>
        <taxon>Arthropoda</taxon>
        <taxon>Hexapoda</taxon>
        <taxon>Insecta</taxon>
        <taxon>Pterygota</taxon>
        <taxon>Neoptera</taxon>
        <taxon>Endopterygota</taxon>
        <taxon>Diptera</taxon>
        <taxon>Nematocera</taxon>
        <taxon>Culicoidea</taxon>
        <taxon>Chaoboridae</taxon>
        <taxon>Corethrella</taxon>
    </lineage>
</organism>
<protein>
    <submittedName>
        <fullName evidence="1">Uncharacterized protein</fullName>
    </submittedName>
</protein>
<dbReference type="EMBL" id="GANO01004747">
    <property type="protein sequence ID" value="JAB55124.1"/>
    <property type="molecule type" value="mRNA"/>
</dbReference>
<dbReference type="AlphaFoldDB" id="U5ELU6"/>
<name>U5ELU6_9DIPT</name>
<reference evidence="1" key="1">
    <citation type="journal article" date="2014" name="Insect Biochem. Mol. Biol.">
        <title>An insight into the sialome of the frog biting fly, Corethrella appendiculata.</title>
        <authorList>
            <person name="Ribeiro J.M.C."/>
            <person name="Chagas A.C."/>
            <person name="Pham V.M."/>
            <person name="Lounibos L.P."/>
            <person name="Calvo E."/>
        </authorList>
    </citation>
    <scope>NUCLEOTIDE SEQUENCE</scope>
    <source>
        <tissue evidence="1">Salivary glands</tissue>
    </source>
</reference>
<evidence type="ECO:0000313" key="1">
    <source>
        <dbReference type="EMBL" id="JAB55124.1"/>
    </source>
</evidence>
<feature type="non-terminal residue" evidence="1">
    <location>
        <position position="1"/>
    </location>
</feature>
<accession>U5ELU6</accession>
<proteinExistence type="evidence at transcript level"/>
<sequence length="261" mass="30242">NKKKMSYAEKVKARKNEPVVIIKPTNEQDNIKTKTDVKQKINVVEAQVKRVRNINNGGIVVQCKTKEATHALKNDIQQKLGGEYNVTVPEYKKTKCKLLGMSDAYTEEEVIDAIKRQNDHLGLKEIKVIKLYENEKMRYNKYNAIIETDPDTFEILMKIKQINVGFESCRVYECLDVLRCYKCHAFSHKQNKCESEIVCSKCSGPHPVAQCDASEEKCINCCKLNETRKLNVNVNHSAWSPNCPAYKKRVQQMRRYVDYRE</sequence>